<dbReference type="Gene3D" id="3.40.50.720">
    <property type="entry name" value="NAD(P)-binding Rossmann-like Domain"/>
    <property type="match status" value="1"/>
</dbReference>
<name>A0A2V2NEF5_9EURY</name>
<evidence type="ECO:0000256" key="1">
    <source>
        <dbReference type="ARBA" id="ARBA00004842"/>
    </source>
</evidence>
<dbReference type="AlphaFoldDB" id="A0A2V2NEF5"/>
<organism evidence="13 14">
    <name type="scientific">Methanospirillum stamsii</name>
    <dbReference type="NCBI Taxonomy" id="1277351"/>
    <lineage>
        <taxon>Archaea</taxon>
        <taxon>Methanobacteriati</taxon>
        <taxon>Methanobacteriota</taxon>
        <taxon>Stenosarchaea group</taxon>
        <taxon>Methanomicrobia</taxon>
        <taxon>Methanomicrobiales</taxon>
        <taxon>Methanospirillaceae</taxon>
        <taxon>Methanospirillum</taxon>
    </lineage>
</organism>
<dbReference type="GO" id="GO:0004765">
    <property type="term" value="F:shikimate kinase activity"/>
    <property type="evidence" value="ECO:0007669"/>
    <property type="project" value="UniProtKB-EC"/>
</dbReference>
<evidence type="ECO:0000256" key="4">
    <source>
        <dbReference type="ARBA" id="ARBA00022741"/>
    </source>
</evidence>
<comment type="catalytic activity">
    <reaction evidence="10">
        <text>shikimate + ATP = 3-phosphoshikimate + ADP + H(+)</text>
        <dbReference type="Rhea" id="RHEA:13121"/>
        <dbReference type="ChEBI" id="CHEBI:15378"/>
        <dbReference type="ChEBI" id="CHEBI:30616"/>
        <dbReference type="ChEBI" id="CHEBI:36208"/>
        <dbReference type="ChEBI" id="CHEBI:145989"/>
        <dbReference type="ChEBI" id="CHEBI:456216"/>
        <dbReference type="EC" id="2.7.1.71"/>
    </reaction>
</comment>
<dbReference type="HAMAP" id="MF_00222">
    <property type="entry name" value="Shikimate_DH_AroE"/>
    <property type="match status" value="1"/>
</dbReference>
<keyword evidence="14" id="KW-1185">Reference proteome</keyword>
<evidence type="ECO:0000256" key="2">
    <source>
        <dbReference type="ARBA" id="ARBA00022605"/>
    </source>
</evidence>
<comment type="function">
    <text evidence="11">Involved in the biosynthesis of the chorismate, which leads to the biosynthesis of aromatic amino acids. Catalyzes the reversible NADPH linked reduction of 3-dehydroshikimate (DHSA) to yield shikimate (SA).</text>
</comment>
<feature type="binding site" evidence="11">
    <location>
        <begin position="339"/>
        <end position="343"/>
    </location>
    <ligand>
        <name>NADP(+)</name>
        <dbReference type="ChEBI" id="CHEBI:58349"/>
    </ligand>
</feature>
<dbReference type="GO" id="GO:0005829">
    <property type="term" value="C:cytosol"/>
    <property type="evidence" value="ECO:0007669"/>
    <property type="project" value="TreeGrafter"/>
</dbReference>
<evidence type="ECO:0000256" key="3">
    <source>
        <dbReference type="ARBA" id="ARBA00022679"/>
    </source>
</evidence>
<keyword evidence="5" id="KW-0418">Kinase</keyword>
<dbReference type="GO" id="GO:0009423">
    <property type="term" value="P:chorismate biosynthetic process"/>
    <property type="evidence" value="ECO:0007669"/>
    <property type="project" value="UniProtKB-UniRule"/>
</dbReference>
<protein>
    <recommendedName>
        <fullName evidence="11">Shikimate dehydrogenase (NADP(+))</fullName>
        <shortName evidence="11">SDH</shortName>
        <ecNumber evidence="11">1.1.1.25</ecNumber>
    </recommendedName>
</protein>
<comment type="caution">
    <text evidence="13">The sequence shown here is derived from an EMBL/GenBank/DDBJ whole genome shotgun (WGS) entry which is preliminary data.</text>
</comment>
<gene>
    <name evidence="11 13" type="primary">aroE</name>
    <name evidence="13" type="ORF">DLD82_07610</name>
</gene>
<dbReference type="InterPro" id="IPR000623">
    <property type="entry name" value="Shikimate_kinase/TSH1"/>
</dbReference>
<dbReference type="NCBIfam" id="TIGR00507">
    <property type="entry name" value="aroE"/>
    <property type="match status" value="1"/>
</dbReference>
<dbReference type="GO" id="GO:0050661">
    <property type="term" value="F:NADP binding"/>
    <property type="evidence" value="ECO:0007669"/>
    <property type="project" value="InterPro"/>
</dbReference>
<dbReference type="GO" id="GO:0005524">
    <property type="term" value="F:ATP binding"/>
    <property type="evidence" value="ECO:0007669"/>
    <property type="project" value="UniProtKB-KW"/>
</dbReference>
<accession>A0A2V2NEF5</accession>
<dbReference type="SUPFAM" id="SSF51735">
    <property type="entry name" value="NAD(P)-binding Rossmann-fold domains"/>
    <property type="match status" value="1"/>
</dbReference>
<evidence type="ECO:0000259" key="12">
    <source>
        <dbReference type="Pfam" id="PF08501"/>
    </source>
</evidence>
<dbReference type="InterPro" id="IPR036291">
    <property type="entry name" value="NAD(P)-bd_dom_sf"/>
</dbReference>
<feature type="binding site" evidence="11">
    <location>
        <position position="319"/>
    </location>
    <ligand>
        <name>shikimate</name>
        <dbReference type="ChEBI" id="CHEBI:36208"/>
    </ligand>
</feature>
<evidence type="ECO:0000256" key="5">
    <source>
        <dbReference type="ARBA" id="ARBA00022777"/>
    </source>
</evidence>
<feature type="active site" description="Proton acceptor" evidence="11">
    <location>
        <position position="283"/>
    </location>
</feature>
<evidence type="ECO:0000256" key="9">
    <source>
        <dbReference type="ARBA" id="ARBA00023141"/>
    </source>
</evidence>
<keyword evidence="8 11" id="KW-0560">Oxidoreductase</keyword>
<comment type="caution">
    <text evidence="11">Lacks conserved residue(s) required for the propagation of feature annotation.</text>
</comment>
<dbReference type="Gene3D" id="3.40.50.300">
    <property type="entry name" value="P-loop containing nucleotide triphosphate hydrolases"/>
    <property type="match status" value="1"/>
</dbReference>
<dbReference type="EMBL" id="QGMZ01000015">
    <property type="protein sequence ID" value="PWR74757.1"/>
    <property type="molecule type" value="Genomic_DNA"/>
</dbReference>
<sequence>MRDKILSRVLGGITTDMARRRIVLIGYRGTGKSSIGKALSSITGQVHIDTDQLIEDATGKKIPEIFESEGEAGFREIEQHVIARIPSGAGIISTGGGAVLHPENVRMLRMNSFVVLLTSKNEVIARRIAKTSRPSLTGQPPEKEIDTVLEERMPLYRSAADFVINTSSTSAKQAASLILDKITRGICLPEKRKSLLAGVIKTPVPDREKVHLKKISGDTDYYLYGILGHPAMHSKSPVIYNHLFADYGMPAHYTWFEQKDPGVFLSSLTGTGVRGLSVTIPHKETIIPHLDEIKHDAENIGAVNTVLILEDEKFGFNTDWKGIYRPLEGTEGDTAVILGAGGAAAAAVYAVSMRGFRPVILNRSPERAKSLARKSGAETGTLDQVEKFSPDLIINTTPVGMSSNPHLPIPASVLKPEMKVFDLVYTPRDTPLLQAALQAGCSVIPGTEMFIHQLAEQFRILTGIDTPIIRLREMLS</sequence>
<dbReference type="SUPFAM" id="SSF53223">
    <property type="entry name" value="Aminoacid dehydrogenase-like, N-terminal domain"/>
    <property type="match status" value="1"/>
</dbReference>
<evidence type="ECO:0000313" key="13">
    <source>
        <dbReference type="EMBL" id="PWR74757.1"/>
    </source>
</evidence>
<feature type="binding site" evidence="11">
    <location>
        <position position="446"/>
    </location>
    <ligand>
        <name>NADP(+)</name>
        <dbReference type="ChEBI" id="CHEBI:58349"/>
    </ligand>
</feature>
<comment type="pathway">
    <text evidence="11">Metabolic intermediate biosynthesis; chorismate biosynthesis; chorismate from D-erythrose 4-phosphate and phosphoenolpyruvate: step 4/7.</text>
</comment>
<dbReference type="EC" id="1.1.1.25" evidence="11"/>
<comment type="pathway">
    <text evidence="1">Metabolic intermediate biosynthesis; chorismate biosynthesis; chorismate from D-erythrose 4-phosphate and phosphoenolpyruvate: step 5/7.</text>
</comment>
<dbReference type="UniPathway" id="UPA00053">
    <property type="reaction ID" value="UER00087"/>
</dbReference>
<reference evidence="13 14" key="1">
    <citation type="submission" date="2018-05" db="EMBL/GenBank/DDBJ databases">
        <title>Draft genome of Methanospirillum stamsii Pt1.</title>
        <authorList>
            <person name="Dueholm M.S."/>
            <person name="Nielsen P.H."/>
            <person name="Bakmann L.F."/>
            <person name="Otzen D.E."/>
        </authorList>
    </citation>
    <scope>NUCLEOTIDE SEQUENCE [LARGE SCALE GENOMIC DNA]</scope>
    <source>
        <strain evidence="13 14">Pt1</strain>
    </source>
</reference>
<dbReference type="InterPro" id="IPR022893">
    <property type="entry name" value="Shikimate_DH_fam"/>
</dbReference>
<dbReference type="CDD" id="cd01065">
    <property type="entry name" value="NAD_bind_Shikimate_DH"/>
    <property type="match status" value="1"/>
</dbReference>
<comment type="subunit">
    <text evidence="11">Homodimer.</text>
</comment>
<evidence type="ECO:0000256" key="7">
    <source>
        <dbReference type="ARBA" id="ARBA00022857"/>
    </source>
</evidence>
<dbReference type="HAMAP" id="MF_00109">
    <property type="entry name" value="Shikimate_kinase"/>
    <property type="match status" value="1"/>
</dbReference>
<dbReference type="GO" id="GO:0004764">
    <property type="term" value="F:shikimate 3-dehydrogenase (NADP+) activity"/>
    <property type="evidence" value="ECO:0007669"/>
    <property type="project" value="UniProtKB-UniRule"/>
</dbReference>
<evidence type="ECO:0000256" key="6">
    <source>
        <dbReference type="ARBA" id="ARBA00022840"/>
    </source>
</evidence>
<feature type="binding site" evidence="11">
    <location>
        <position position="453"/>
    </location>
    <ligand>
        <name>shikimate</name>
        <dbReference type="ChEBI" id="CHEBI:36208"/>
    </ligand>
</feature>
<dbReference type="InterPro" id="IPR027417">
    <property type="entry name" value="P-loop_NTPase"/>
</dbReference>
<dbReference type="InterPro" id="IPR046346">
    <property type="entry name" value="Aminoacid_DH-like_N_sf"/>
</dbReference>
<evidence type="ECO:0000256" key="10">
    <source>
        <dbReference type="ARBA" id="ARBA00048567"/>
    </source>
</evidence>
<comment type="catalytic activity">
    <reaction evidence="11">
        <text>shikimate + NADP(+) = 3-dehydroshikimate + NADPH + H(+)</text>
        <dbReference type="Rhea" id="RHEA:17737"/>
        <dbReference type="ChEBI" id="CHEBI:15378"/>
        <dbReference type="ChEBI" id="CHEBI:16630"/>
        <dbReference type="ChEBI" id="CHEBI:36208"/>
        <dbReference type="ChEBI" id="CHEBI:57783"/>
        <dbReference type="ChEBI" id="CHEBI:58349"/>
        <dbReference type="EC" id="1.1.1.25"/>
    </reaction>
</comment>
<dbReference type="InterPro" id="IPR013708">
    <property type="entry name" value="Shikimate_DH-bd_N"/>
</dbReference>
<feature type="binding site" evidence="11">
    <location>
        <position position="423"/>
    </location>
    <ligand>
        <name>NADP(+)</name>
        <dbReference type="ChEBI" id="CHEBI:58349"/>
    </ligand>
</feature>
<feature type="domain" description="Shikimate dehydrogenase substrate binding N-terminal" evidence="12">
    <location>
        <begin position="226"/>
        <end position="306"/>
    </location>
</feature>
<feature type="binding site" evidence="11">
    <location>
        <position position="425"/>
    </location>
    <ligand>
        <name>shikimate</name>
        <dbReference type="ChEBI" id="CHEBI:36208"/>
    </ligand>
</feature>
<dbReference type="CDD" id="cd00464">
    <property type="entry name" value="SK"/>
    <property type="match status" value="1"/>
</dbReference>
<dbReference type="Pfam" id="PF01202">
    <property type="entry name" value="SKI"/>
    <property type="match status" value="1"/>
</dbReference>
<dbReference type="GO" id="GO:0019632">
    <property type="term" value="P:shikimate metabolic process"/>
    <property type="evidence" value="ECO:0007669"/>
    <property type="project" value="InterPro"/>
</dbReference>
<proteinExistence type="inferred from homology"/>
<evidence type="ECO:0000313" key="14">
    <source>
        <dbReference type="Proteomes" id="UP000245934"/>
    </source>
</evidence>
<keyword evidence="2 11" id="KW-0028">Amino-acid biosynthesis</keyword>
<dbReference type="InterPro" id="IPR011342">
    <property type="entry name" value="Shikimate_DH"/>
</dbReference>
<dbReference type="PROSITE" id="PS01128">
    <property type="entry name" value="SHIKIMATE_KINASE"/>
    <property type="match status" value="1"/>
</dbReference>
<comment type="similarity">
    <text evidence="11">Belongs to the shikimate dehydrogenase family.</text>
</comment>
<dbReference type="GO" id="GO:0008652">
    <property type="term" value="P:amino acid biosynthetic process"/>
    <property type="evidence" value="ECO:0007669"/>
    <property type="project" value="UniProtKB-KW"/>
</dbReference>
<keyword evidence="4" id="KW-0547">Nucleotide-binding</keyword>
<dbReference type="GO" id="GO:0009073">
    <property type="term" value="P:aromatic amino acid family biosynthetic process"/>
    <property type="evidence" value="ECO:0007669"/>
    <property type="project" value="UniProtKB-KW"/>
</dbReference>
<feature type="binding site" evidence="11">
    <location>
        <position position="279"/>
    </location>
    <ligand>
        <name>shikimate</name>
        <dbReference type="ChEBI" id="CHEBI:36208"/>
    </ligand>
</feature>
<keyword evidence="7 11" id="KW-0521">NADP</keyword>
<feature type="binding site" evidence="11">
    <location>
        <begin position="234"/>
        <end position="236"/>
    </location>
    <ligand>
        <name>shikimate</name>
        <dbReference type="ChEBI" id="CHEBI:36208"/>
    </ligand>
</feature>
<dbReference type="Pfam" id="PF08501">
    <property type="entry name" value="Shikimate_dh_N"/>
    <property type="match status" value="1"/>
</dbReference>
<keyword evidence="6" id="KW-0067">ATP-binding</keyword>
<evidence type="ECO:0000256" key="11">
    <source>
        <dbReference type="HAMAP-Rule" id="MF_00222"/>
    </source>
</evidence>
<evidence type="ECO:0000256" key="8">
    <source>
        <dbReference type="ARBA" id="ARBA00023002"/>
    </source>
</evidence>
<dbReference type="Gene3D" id="3.40.50.10860">
    <property type="entry name" value="Leucine Dehydrogenase, chain A, domain 1"/>
    <property type="match status" value="1"/>
</dbReference>
<dbReference type="PANTHER" id="PTHR21089">
    <property type="entry name" value="SHIKIMATE DEHYDROGENASE"/>
    <property type="match status" value="1"/>
</dbReference>
<feature type="binding site" evidence="11">
    <location>
        <position position="304"/>
    </location>
    <ligand>
        <name>shikimate</name>
        <dbReference type="ChEBI" id="CHEBI:36208"/>
    </ligand>
</feature>
<dbReference type="InterPro" id="IPR031322">
    <property type="entry name" value="Shikimate/glucono_kinase"/>
</dbReference>
<dbReference type="PRINTS" id="PR01100">
    <property type="entry name" value="SHIKIMTKNASE"/>
</dbReference>
<keyword evidence="9 11" id="KW-0057">Aromatic amino acid biosynthesis</keyword>
<dbReference type="PANTHER" id="PTHR21089:SF1">
    <property type="entry name" value="BIFUNCTIONAL 3-DEHYDROQUINATE DEHYDRATASE_SHIKIMATE DEHYDROGENASE, CHLOROPLASTIC"/>
    <property type="match status" value="1"/>
</dbReference>
<dbReference type="Proteomes" id="UP000245934">
    <property type="component" value="Unassembled WGS sequence"/>
</dbReference>
<dbReference type="InterPro" id="IPR023000">
    <property type="entry name" value="Shikimate_kinase_CS"/>
</dbReference>
<keyword evidence="3" id="KW-0808">Transferase</keyword>
<dbReference type="SUPFAM" id="SSF52540">
    <property type="entry name" value="P-loop containing nucleoside triphosphate hydrolases"/>
    <property type="match status" value="1"/>
</dbReference>